<proteinExistence type="predicted"/>
<sequence length="72" mass="8206">MKTGFIQGFLNLMKPVTYPYHGILSHCYKQSEIPPYMDPSMKPPGEEWVLAFEGSIYTGPKQYFSLEPAGFL</sequence>
<feature type="non-terminal residue" evidence="1">
    <location>
        <position position="72"/>
    </location>
</feature>
<comment type="caution">
    <text evidence="1">The sequence shown here is derived from an EMBL/GenBank/DDBJ whole genome shotgun (WGS) entry which is preliminary data.</text>
</comment>
<reference evidence="1" key="1">
    <citation type="journal article" date="2014" name="Front. Microbiol.">
        <title>High frequency of phylogenetically diverse reductive dehalogenase-homologous genes in deep subseafloor sedimentary metagenomes.</title>
        <authorList>
            <person name="Kawai M."/>
            <person name="Futagami T."/>
            <person name="Toyoda A."/>
            <person name="Takaki Y."/>
            <person name="Nishi S."/>
            <person name="Hori S."/>
            <person name="Arai W."/>
            <person name="Tsubouchi T."/>
            <person name="Morono Y."/>
            <person name="Uchiyama I."/>
            <person name="Ito T."/>
            <person name="Fujiyama A."/>
            <person name="Inagaki F."/>
            <person name="Takami H."/>
        </authorList>
    </citation>
    <scope>NUCLEOTIDE SEQUENCE</scope>
    <source>
        <strain evidence="1">Expedition CK06-06</strain>
    </source>
</reference>
<evidence type="ECO:0000313" key="1">
    <source>
        <dbReference type="EMBL" id="GAJ18165.1"/>
    </source>
</evidence>
<protein>
    <submittedName>
        <fullName evidence="1">Uncharacterized protein</fullName>
    </submittedName>
</protein>
<organism evidence="1">
    <name type="scientific">marine sediment metagenome</name>
    <dbReference type="NCBI Taxonomy" id="412755"/>
    <lineage>
        <taxon>unclassified sequences</taxon>
        <taxon>metagenomes</taxon>
        <taxon>ecological metagenomes</taxon>
    </lineage>
</organism>
<dbReference type="AlphaFoldDB" id="X1VZB5"/>
<dbReference type="EMBL" id="BARW01041801">
    <property type="protein sequence ID" value="GAJ18165.1"/>
    <property type="molecule type" value="Genomic_DNA"/>
</dbReference>
<accession>X1VZB5</accession>
<name>X1VZB5_9ZZZZ</name>
<gene>
    <name evidence="1" type="ORF">S12H4_62364</name>
</gene>